<dbReference type="EMBL" id="JARJJS010000003">
    <property type="protein sequence ID" value="MDF4025895.1"/>
    <property type="molecule type" value="Genomic_DNA"/>
</dbReference>
<dbReference type="PANTHER" id="PTHR36920:SF1">
    <property type="entry name" value="OUTER MEMBRANE PROTEIN W"/>
    <property type="match status" value="1"/>
</dbReference>
<organism evidence="2 3">
    <name type="scientific">Luteibacter sahnii</name>
    <dbReference type="NCBI Taxonomy" id="3021977"/>
    <lineage>
        <taxon>Bacteria</taxon>
        <taxon>Pseudomonadati</taxon>
        <taxon>Pseudomonadota</taxon>
        <taxon>Gammaproteobacteria</taxon>
        <taxon>Lysobacterales</taxon>
        <taxon>Rhodanobacteraceae</taxon>
        <taxon>Luteibacter</taxon>
    </lineage>
</organism>
<proteinExistence type="predicted"/>
<keyword evidence="3" id="KW-1185">Reference proteome</keyword>
<protein>
    <submittedName>
        <fullName evidence="2">OmpW family outer membrane protein</fullName>
    </submittedName>
</protein>
<sequence length="204" mass="21898">MFNLRFVIAAAVLASAPAVSAAQEVTLPWILHVGAHEVSPTSNTGRLAGMRAGIDSDSQPTVSIEYRFTPNWSAEVLAALPFRHQVRLDGGNAVSVKQLPPVLGVNYRFLPERTVSPFLGVGVNRTHFFSAHGENALQGASVDVGDSWGIAWHAGVDIALSDRLIFTVDARYIDIDAKVKVNGAGVGTAHVDPWVYGFSVGYRF</sequence>
<dbReference type="SUPFAM" id="SSF56925">
    <property type="entry name" value="OMPA-like"/>
    <property type="match status" value="1"/>
</dbReference>
<comment type="caution">
    <text evidence="2">The sequence shown here is derived from an EMBL/GenBank/DDBJ whole genome shotgun (WGS) entry which is preliminary data.</text>
</comment>
<dbReference type="Proteomes" id="UP001528850">
    <property type="component" value="Unassembled WGS sequence"/>
</dbReference>
<evidence type="ECO:0000313" key="3">
    <source>
        <dbReference type="Proteomes" id="UP001528850"/>
    </source>
</evidence>
<evidence type="ECO:0000313" key="2">
    <source>
        <dbReference type="EMBL" id="MDF4025895.1"/>
    </source>
</evidence>
<name>A0ABT6BCN2_9GAMM</name>
<accession>A0ABT6BCN2</accession>
<dbReference type="Pfam" id="PF03922">
    <property type="entry name" value="OmpW"/>
    <property type="match status" value="1"/>
</dbReference>
<dbReference type="InterPro" id="IPR005618">
    <property type="entry name" value="OMPW"/>
</dbReference>
<gene>
    <name evidence="2" type="ORF">P3W24_13035</name>
</gene>
<feature type="chain" id="PRO_5045328839" evidence="1">
    <location>
        <begin position="22"/>
        <end position="204"/>
    </location>
</feature>
<dbReference type="PANTHER" id="PTHR36920">
    <property type="match status" value="1"/>
</dbReference>
<dbReference type="Gene3D" id="2.40.160.20">
    <property type="match status" value="1"/>
</dbReference>
<evidence type="ECO:0000256" key="1">
    <source>
        <dbReference type="SAM" id="SignalP"/>
    </source>
</evidence>
<keyword evidence="1" id="KW-0732">Signal</keyword>
<reference evidence="2 3" key="1">
    <citation type="journal article" date="2024" name="Curr. Microbiol.">
        <title>Luteibacter sahnii sp. nov., A Novel Yellow-Colored Xanthomonadin Pigment Producing Probiotic Bacterium from Healthy Rice Seed Microbiome.</title>
        <authorList>
            <person name="Jaiswal G."/>
            <person name="Rana R."/>
            <person name="Nayak P.K."/>
            <person name="Chouhan R."/>
            <person name="Gandhi S.G."/>
            <person name="Patel H.K."/>
            <person name="Patil P.B."/>
        </authorList>
    </citation>
    <scope>NUCLEOTIDE SEQUENCE [LARGE SCALE GENOMIC DNA]</scope>
    <source>
        <strain evidence="2 3">PPL201</strain>
    </source>
</reference>
<feature type="signal peptide" evidence="1">
    <location>
        <begin position="1"/>
        <end position="21"/>
    </location>
</feature>
<dbReference type="InterPro" id="IPR011250">
    <property type="entry name" value="OMP/PagP_B-barrel"/>
</dbReference>